<dbReference type="Proteomes" id="UP000499080">
    <property type="component" value="Unassembled WGS sequence"/>
</dbReference>
<dbReference type="InterPro" id="IPR009003">
    <property type="entry name" value="Peptidase_S1_PA"/>
</dbReference>
<evidence type="ECO:0000256" key="1">
    <source>
        <dbReference type="ARBA" id="ARBA00023157"/>
    </source>
</evidence>
<feature type="chain" id="PRO_5021193086" description="Peptidase S1 domain-containing protein" evidence="2">
    <location>
        <begin position="24"/>
        <end position="206"/>
    </location>
</feature>
<dbReference type="PANTHER" id="PTHR24252">
    <property type="entry name" value="ACROSIN-RELATED"/>
    <property type="match status" value="1"/>
</dbReference>
<keyword evidence="5" id="KW-1185">Reference proteome</keyword>
<gene>
    <name evidence="4" type="ORF">AVEN_61297_1</name>
</gene>
<dbReference type="SUPFAM" id="SSF50494">
    <property type="entry name" value="Trypsin-like serine proteases"/>
    <property type="match status" value="1"/>
</dbReference>
<proteinExistence type="predicted"/>
<dbReference type="InterPro" id="IPR001254">
    <property type="entry name" value="Trypsin_dom"/>
</dbReference>
<keyword evidence="2" id="KW-0732">Signal</keyword>
<evidence type="ECO:0000313" key="4">
    <source>
        <dbReference type="EMBL" id="GBN89058.1"/>
    </source>
</evidence>
<accession>A0A4Y2SL96</accession>
<feature type="signal peptide" evidence="2">
    <location>
        <begin position="1"/>
        <end position="23"/>
    </location>
</feature>
<sequence length="206" mass="23108">MNGKIAAALVFLGFLIYVQPSSAQIALPKWNYTHDNGMCKNYYDFVSRVTVICVDIRICKYAVATLAMGDWPEVCGWVDNVVPKVYCGRPVPHGRATKRKIKEDKERHSYCGRSRWAPRLSQTEHDFYELLKHLPDVNESDPSAFDPPLGETTFLGTYGSGIGGEFAGNGEFPWMVSIQKKGRHICGGSYIDRTHVLTAAHCFDSR</sequence>
<name>A0A4Y2SL96_ARAVE</name>
<dbReference type="GO" id="GO:0004252">
    <property type="term" value="F:serine-type endopeptidase activity"/>
    <property type="evidence" value="ECO:0007669"/>
    <property type="project" value="InterPro"/>
</dbReference>
<evidence type="ECO:0000259" key="3">
    <source>
        <dbReference type="Pfam" id="PF00089"/>
    </source>
</evidence>
<dbReference type="OrthoDB" id="531708at2759"/>
<evidence type="ECO:0000313" key="5">
    <source>
        <dbReference type="Proteomes" id="UP000499080"/>
    </source>
</evidence>
<dbReference type="AlphaFoldDB" id="A0A4Y2SL96"/>
<dbReference type="PANTHER" id="PTHR24252:SF7">
    <property type="entry name" value="HYALIN"/>
    <property type="match status" value="1"/>
</dbReference>
<reference evidence="4 5" key="1">
    <citation type="journal article" date="2019" name="Sci. Rep.">
        <title>Orb-weaving spider Araneus ventricosus genome elucidates the spidroin gene catalogue.</title>
        <authorList>
            <person name="Kono N."/>
            <person name="Nakamura H."/>
            <person name="Ohtoshi R."/>
            <person name="Moran D.A.P."/>
            <person name="Shinohara A."/>
            <person name="Yoshida Y."/>
            <person name="Fujiwara M."/>
            <person name="Mori M."/>
            <person name="Tomita M."/>
            <person name="Arakawa K."/>
        </authorList>
    </citation>
    <scope>NUCLEOTIDE SEQUENCE [LARGE SCALE GENOMIC DNA]</scope>
</reference>
<dbReference type="EMBL" id="BGPR01022597">
    <property type="protein sequence ID" value="GBN89058.1"/>
    <property type="molecule type" value="Genomic_DNA"/>
</dbReference>
<dbReference type="Gene3D" id="2.40.10.10">
    <property type="entry name" value="Trypsin-like serine proteases"/>
    <property type="match status" value="1"/>
</dbReference>
<feature type="domain" description="Peptidase S1" evidence="3">
    <location>
        <begin position="162"/>
        <end position="205"/>
    </location>
</feature>
<dbReference type="GO" id="GO:0006508">
    <property type="term" value="P:proteolysis"/>
    <property type="evidence" value="ECO:0007669"/>
    <property type="project" value="InterPro"/>
</dbReference>
<evidence type="ECO:0000256" key="2">
    <source>
        <dbReference type="SAM" id="SignalP"/>
    </source>
</evidence>
<dbReference type="Pfam" id="PF00089">
    <property type="entry name" value="Trypsin"/>
    <property type="match status" value="1"/>
</dbReference>
<organism evidence="4 5">
    <name type="scientific">Araneus ventricosus</name>
    <name type="common">Orbweaver spider</name>
    <name type="synonym">Epeira ventricosa</name>
    <dbReference type="NCBI Taxonomy" id="182803"/>
    <lineage>
        <taxon>Eukaryota</taxon>
        <taxon>Metazoa</taxon>
        <taxon>Ecdysozoa</taxon>
        <taxon>Arthropoda</taxon>
        <taxon>Chelicerata</taxon>
        <taxon>Arachnida</taxon>
        <taxon>Araneae</taxon>
        <taxon>Araneomorphae</taxon>
        <taxon>Entelegynae</taxon>
        <taxon>Araneoidea</taxon>
        <taxon>Araneidae</taxon>
        <taxon>Araneus</taxon>
    </lineage>
</organism>
<keyword evidence="1" id="KW-1015">Disulfide bond</keyword>
<dbReference type="InterPro" id="IPR043504">
    <property type="entry name" value="Peptidase_S1_PA_chymotrypsin"/>
</dbReference>
<protein>
    <recommendedName>
        <fullName evidence="3">Peptidase S1 domain-containing protein</fullName>
    </recommendedName>
</protein>
<comment type="caution">
    <text evidence="4">The sequence shown here is derived from an EMBL/GenBank/DDBJ whole genome shotgun (WGS) entry which is preliminary data.</text>
</comment>
<dbReference type="PROSITE" id="PS00134">
    <property type="entry name" value="TRYPSIN_HIS"/>
    <property type="match status" value="1"/>
</dbReference>
<dbReference type="InterPro" id="IPR018114">
    <property type="entry name" value="TRYPSIN_HIS"/>
</dbReference>